<dbReference type="GO" id="GO:0008270">
    <property type="term" value="F:zinc ion binding"/>
    <property type="evidence" value="ECO:0007669"/>
    <property type="project" value="UniProtKB-UniRule"/>
</dbReference>
<evidence type="ECO:0000256" key="7">
    <source>
        <dbReference type="ARBA" id="ARBA00023049"/>
    </source>
</evidence>
<dbReference type="Gene3D" id="3.30.1380.10">
    <property type="match status" value="1"/>
</dbReference>
<comment type="similarity">
    <text evidence="9 10">Belongs to the peptidase M15D family.</text>
</comment>
<evidence type="ECO:0000256" key="6">
    <source>
        <dbReference type="ARBA" id="ARBA00022997"/>
    </source>
</evidence>
<comment type="function">
    <text evidence="9 10">Catalyzes hydrolysis of the D-alanyl-D-alanine dipeptide.</text>
</comment>
<keyword evidence="11" id="KW-0472">Membrane</keyword>
<reference evidence="12 13" key="1">
    <citation type="submission" date="2020-08" db="EMBL/GenBank/DDBJ databases">
        <title>Paraeoetvoesia sp. YC-7-48 draft genome sequence.</title>
        <authorList>
            <person name="Yao L."/>
        </authorList>
    </citation>
    <scope>NUCLEOTIDE SEQUENCE [LARGE SCALE GENOMIC DNA]</scope>
    <source>
        <strain evidence="13">YC-7-48</strain>
    </source>
</reference>
<comment type="catalytic activity">
    <reaction evidence="1 9 10">
        <text>D-alanyl-D-alanine + H2O = 2 D-alanine</text>
        <dbReference type="Rhea" id="RHEA:20661"/>
        <dbReference type="ChEBI" id="CHEBI:15377"/>
        <dbReference type="ChEBI" id="CHEBI:57416"/>
        <dbReference type="ChEBI" id="CHEBI:57822"/>
        <dbReference type="EC" id="3.4.13.22"/>
    </reaction>
</comment>
<feature type="site" description="Transition state stabilizer" evidence="9">
    <location>
        <position position="98"/>
    </location>
</feature>
<keyword evidence="5 9" id="KW-0862">Zinc</keyword>
<evidence type="ECO:0000313" key="12">
    <source>
        <dbReference type="EMBL" id="MBC2769965.1"/>
    </source>
</evidence>
<evidence type="ECO:0000256" key="5">
    <source>
        <dbReference type="ARBA" id="ARBA00022833"/>
    </source>
</evidence>
<evidence type="ECO:0000313" key="13">
    <source>
        <dbReference type="Proteomes" id="UP000545386"/>
    </source>
</evidence>
<keyword evidence="11" id="KW-0812">Transmembrane</keyword>
<evidence type="ECO:0000256" key="9">
    <source>
        <dbReference type="HAMAP-Rule" id="MF_01924"/>
    </source>
</evidence>
<keyword evidence="2 9" id="KW-0645">Protease</keyword>
<feature type="binding site" evidence="9">
    <location>
        <position position="150"/>
    </location>
    <ligand>
        <name>Zn(2+)</name>
        <dbReference type="ChEBI" id="CHEBI:29105"/>
        <note>catalytic</note>
    </ligand>
</feature>
<dbReference type="PANTHER" id="PTHR43126:SF1">
    <property type="entry name" value="D-ALANYL-D-ALANINE DIPEPTIDASE"/>
    <property type="match status" value="1"/>
</dbReference>
<dbReference type="GO" id="GO:0006508">
    <property type="term" value="P:proteolysis"/>
    <property type="evidence" value="ECO:0007669"/>
    <property type="project" value="UniProtKB-KW"/>
</dbReference>
<comment type="caution">
    <text evidence="12">The sequence shown here is derived from an EMBL/GenBank/DDBJ whole genome shotgun (WGS) entry which is preliminary data.</text>
</comment>
<dbReference type="SUPFAM" id="SSF55166">
    <property type="entry name" value="Hedgehog/DD-peptidase"/>
    <property type="match status" value="1"/>
</dbReference>
<protein>
    <recommendedName>
        <fullName evidence="9 10">D-alanyl-D-alanine dipeptidase</fullName>
        <shortName evidence="9 10">D-Ala-D-Ala dipeptidase</shortName>
        <ecNumber evidence="9 10">3.4.13.22</ecNumber>
    </recommendedName>
</protein>
<keyword evidence="7 9" id="KW-0482">Metalloprotease</keyword>
<dbReference type="GO" id="GO:0071555">
    <property type="term" value="P:cell wall organization"/>
    <property type="evidence" value="ECO:0007669"/>
    <property type="project" value="UniProtKB-KW"/>
</dbReference>
<keyword evidence="4 9" id="KW-0378">Hydrolase</keyword>
<keyword evidence="3 9" id="KW-0479">Metal-binding</keyword>
<dbReference type="EMBL" id="JACJUU010000005">
    <property type="protein sequence ID" value="MBC2769965.1"/>
    <property type="molecule type" value="Genomic_DNA"/>
</dbReference>
<evidence type="ECO:0000256" key="2">
    <source>
        <dbReference type="ARBA" id="ARBA00022670"/>
    </source>
</evidence>
<keyword evidence="11" id="KW-1133">Transmembrane helix</keyword>
<dbReference type="PANTHER" id="PTHR43126">
    <property type="entry name" value="D-ALANYL-D-ALANINE DIPEPTIDASE"/>
    <property type="match status" value="1"/>
</dbReference>
<dbReference type="InterPro" id="IPR009045">
    <property type="entry name" value="Zn_M74/Hedgehog-like"/>
</dbReference>
<feature type="binding site" evidence="9">
    <location>
        <position position="143"/>
    </location>
    <ligand>
        <name>Zn(2+)</name>
        <dbReference type="ChEBI" id="CHEBI:29105"/>
        <note>catalytic</note>
    </ligand>
</feature>
<evidence type="ECO:0000256" key="11">
    <source>
        <dbReference type="SAM" id="Phobius"/>
    </source>
</evidence>
<dbReference type="GO" id="GO:0008237">
    <property type="term" value="F:metallopeptidase activity"/>
    <property type="evidence" value="ECO:0007669"/>
    <property type="project" value="UniProtKB-KW"/>
</dbReference>
<dbReference type="PIRSF" id="PIRSF026671">
    <property type="entry name" value="AA_dipeptidase"/>
    <property type="match status" value="1"/>
</dbReference>
<evidence type="ECO:0000256" key="1">
    <source>
        <dbReference type="ARBA" id="ARBA00001362"/>
    </source>
</evidence>
<dbReference type="CDD" id="cd14817">
    <property type="entry name" value="D-Ala-D-Ala_dipeptidase_VanX"/>
    <property type="match status" value="1"/>
</dbReference>
<evidence type="ECO:0000256" key="8">
    <source>
        <dbReference type="ARBA" id="ARBA00023316"/>
    </source>
</evidence>
<sequence length="229" mass="25898">MLRFLCSIKVRFALMLGMLSAGLVHAALPAGFVYLEDTIPEIRIDLRYTGGNNFLGRPAAGYDNARAVLSTSAAQALARVQADLKPFGLCLLVFDAYRPQRAVDDFVRWAEDLSDVRTKPAFYPKVDKQNLFKEDYIALRSGHSRGSTVDLTLVARDSGQVLDMGSAFDFFGVESWPEHPGLTPQQRANRLLLQALMVKHGFKPYPKEWWHFTLENEPFPEVYFDFLPH</sequence>
<dbReference type="AlphaFoldDB" id="A0A842HT21"/>
<evidence type="ECO:0000256" key="10">
    <source>
        <dbReference type="PIRNR" id="PIRNR026671"/>
    </source>
</evidence>
<keyword evidence="13" id="KW-1185">Reference proteome</keyword>
<proteinExistence type="inferred from homology"/>
<feature type="active site" description="Proton donor/acceptor" evidence="9">
    <location>
        <position position="208"/>
    </location>
</feature>
<comment type="cofactor">
    <cofactor evidence="9">
        <name>Zn(2+)</name>
        <dbReference type="ChEBI" id="CHEBI:29105"/>
    </cofactor>
    <text evidence="9">Binds 1 zinc ion per subunit.</text>
</comment>
<organism evidence="12 13">
    <name type="scientific">Pusillimonas minor</name>
    <dbReference type="NCBI Taxonomy" id="2697024"/>
    <lineage>
        <taxon>Bacteria</taxon>
        <taxon>Pseudomonadati</taxon>
        <taxon>Pseudomonadota</taxon>
        <taxon>Betaproteobacteria</taxon>
        <taxon>Burkholderiales</taxon>
        <taxon>Alcaligenaceae</taxon>
        <taxon>Pusillimonas</taxon>
    </lineage>
</organism>
<keyword evidence="8 10" id="KW-0961">Cell wall biogenesis/degradation</keyword>
<dbReference type="Proteomes" id="UP000545386">
    <property type="component" value="Unassembled WGS sequence"/>
</dbReference>
<feature type="transmembrane region" description="Helical" evidence="11">
    <location>
        <begin position="12"/>
        <end position="35"/>
    </location>
</feature>
<evidence type="ECO:0000256" key="3">
    <source>
        <dbReference type="ARBA" id="ARBA00022723"/>
    </source>
</evidence>
<dbReference type="InterPro" id="IPR000755">
    <property type="entry name" value="A_A_dipeptidase"/>
</dbReference>
<keyword evidence="6 9" id="KW-0224">Dipeptidase</keyword>
<evidence type="ECO:0000256" key="4">
    <source>
        <dbReference type="ARBA" id="ARBA00022801"/>
    </source>
</evidence>
<dbReference type="RefSeq" id="WP_185779673.1">
    <property type="nucleotide sequence ID" value="NZ_JACJUU010000005.1"/>
</dbReference>
<gene>
    <name evidence="9" type="primary">ddpX</name>
    <name evidence="12" type="ORF">GTU67_08580</name>
</gene>
<dbReference type="HAMAP" id="MF_01924">
    <property type="entry name" value="A_A_dipeptidase"/>
    <property type="match status" value="1"/>
</dbReference>
<dbReference type="Pfam" id="PF01427">
    <property type="entry name" value="Peptidase_M15"/>
    <property type="match status" value="1"/>
</dbReference>
<accession>A0A842HT21</accession>
<name>A0A842HT21_9BURK</name>
<dbReference type="EC" id="3.4.13.22" evidence="9 10"/>
<feature type="binding site" evidence="9">
    <location>
        <position position="211"/>
    </location>
    <ligand>
        <name>Zn(2+)</name>
        <dbReference type="ChEBI" id="CHEBI:29105"/>
        <note>catalytic</note>
    </ligand>
</feature>
<dbReference type="GO" id="GO:0160237">
    <property type="term" value="F:D-Ala-D-Ala dipeptidase activity"/>
    <property type="evidence" value="ECO:0007669"/>
    <property type="project" value="UniProtKB-EC"/>
</dbReference>